<dbReference type="InterPro" id="IPR020339">
    <property type="entry name" value="C20orf85-like"/>
</dbReference>
<proteinExistence type="predicted"/>
<dbReference type="Proteomes" id="UP001458880">
    <property type="component" value="Unassembled WGS sequence"/>
</dbReference>
<name>A0AAW1LDN9_POPJA</name>
<dbReference type="Pfam" id="PF14945">
    <property type="entry name" value="LLC1"/>
    <property type="match status" value="1"/>
</dbReference>
<dbReference type="AlphaFoldDB" id="A0AAW1LDN9"/>
<evidence type="ECO:0000313" key="1">
    <source>
        <dbReference type="EMBL" id="KAK9731866.1"/>
    </source>
</evidence>
<protein>
    <submittedName>
        <fullName evidence="1">Normal lung function maintenance, Low in Lung Cancer 1 protein</fullName>
    </submittedName>
</protein>
<sequence length="112" mass="13249">MLTSNKMSQVPPNIQLQLLKTYTDIEEKNAKNWKSKWGWILGEYKDLKNRLKQRTDVSEVMEKAPITDPRKILPVPKSVNHEYGWVCSKPEFCLQIYGPDVPNRRIPEKYCW</sequence>
<evidence type="ECO:0000313" key="2">
    <source>
        <dbReference type="Proteomes" id="UP001458880"/>
    </source>
</evidence>
<gene>
    <name evidence="1" type="ORF">QE152_g13264</name>
</gene>
<reference evidence="1 2" key="1">
    <citation type="journal article" date="2024" name="BMC Genomics">
        <title>De novo assembly and annotation of Popillia japonica's genome with initial clues to its potential as an invasive pest.</title>
        <authorList>
            <person name="Cucini C."/>
            <person name="Boschi S."/>
            <person name="Funari R."/>
            <person name="Cardaioli E."/>
            <person name="Iannotti N."/>
            <person name="Marturano G."/>
            <person name="Paoli F."/>
            <person name="Bruttini M."/>
            <person name="Carapelli A."/>
            <person name="Frati F."/>
            <person name="Nardi F."/>
        </authorList>
    </citation>
    <scope>NUCLEOTIDE SEQUENCE [LARGE SCALE GENOMIC DNA]</scope>
    <source>
        <strain evidence="1">DMR45628</strain>
    </source>
</reference>
<accession>A0AAW1LDN9</accession>
<keyword evidence="2" id="KW-1185">Reference proteome</keyword>
<comment type="caution">
    <text evidence="1">The sequence shown here is derived from an EMBL/GenBank/DDBJ whole genome shotgun (WGS) entry which is preliminary data.</text>
</comment>
<organism evidence="1 2">
    <name type="scientific">Popillia japonica</name>
    <name type="common">Japanese beetle</name>
    <dbReference type="NCBI Taxonomy" id="7064"/>
    <lineage>
        <taxon>Eukaryota</taxon>
        <taxon>Metazoa</taxon>
        <taxon>Ecdysozoa</taxon>
        <taxon>Arthropoda</taxon>
        <taxon>Hexapoda</taxon>
        <taxon>Insecta</taxon>
        <taxon>Pterygota</taxon>
        <taxon>Neoptera</taxon>
        <taxon>Endopterygota</taxon>
        <taxon>Coleoptera</taxon>
        <taxon>Polyphaga</taxon>
        <taxon>Scarabaeiformia</taxon>
        <taxon>Scarabaeidae</taxon>
        <taxon>Rutelinae</taxon>
        <taxon>Popillia</taxon>
    </lineage>
</organism>
<dbReference type="EMBL" id="JASPKY010000125">
    <property type="protein sequence ID" value="KAK9731866.1"/>
    <property type="molecule type" value="Genomic_DNA"/>
</dbReference>